<dbReference type="OrthoDB" id="4412276at2"/>
<dbReference type="Gene3D" id="1.10.30.50">
    <property type="match status" value="1"/>
</dbReference>
<keyword evidence="3" id="KW-1185">Reference proteome</keyword>
<organism evidence="2 3">
    <name type="scientific">Cuspidothrix issatschenkoi CHARLIE-1</name>
    <dbReference type="NCBI Taxonomy" id="2052836"/>
    <lineage>
        <taxon>Bacteria</taxon>
        <taxon>Bacillati</taxon>
        <taxon>Cyanobacteriota</taxon>
        <taxon>Cyanophyceae</taxon>
        <taxon>Nostocales</taxon>
        <taxon>Aphanizomenonaceae</taxon>
        <taxon>Cuspidothrix</taxon>
    </lineage>
</organism>
<accession>A0A2S6CWH1</accession>
<dbReference type="InterPro" id="IPR002711">
    <property type="entry name" value="HNH"/>
</dbReference>
<dbReference type="RefSeq" id="WP_104387112.1">
    <property type="nucleotide sequence ID" value="NZ_PGEM01000038.1"/>
</dbReference>
<evidence type="ECO:0000313" key="3">
    <source>
        <dbReference type="Proteomes" id="UP000239589"/>
    </source>
</evidence>
<dbReference type="CDD" id="cd00085">
    <property type="entry name" value="HNHc"/>
    <property type="match status" value="1"/>
</dbReference>
<sequence length="853" mass="97534">MSLKKPSWMTSDTWTQFINKWSSSPQCNHPGCIKPADTVDHIVARRNNGPDEIENLQPLCREHNSKKGIKPDEYWSKTFFFDHPRINLDKLRTAQKREGWDRILDYQDWFLHPWNQINRTIYGNFWIVGAGKTLAPVIQACALNYIIQKQLGKSYPRINRILILTKEQAIRNQIANSLSGEGEGENELVKYGISSNAPRVGILSEGWQVQDYPSLERCDIWVACIHQFFETNDNPKENLSEILAQFPFIAIDEPHYALYQVLNIVQKAVDSLVFGYTGTPIEADGKTLSQFTLLSVYDYDDANENDHSMKYVSDKEGEFTYFVEEVGIKRAELIADNELGFEETDDAKQEGYDKNLIPQLSVVQAVLTYMESCDKIEDKTSVISDIAPHRPEGSKAELWYPVHSMIVLDSVPIGRKICEQINQIFESNRKRFPKSKGYHADIIHSNIDEIDKDKSLKSTEKKYIQGKKMSPKHPWMLYQQTGILNENCNRVLVVIGMAREGVSNRYCGCIGYACKTQSLIELVQRAIGRQIRSYDQIEKLKKQFKPGDTDLDQQCITLLTPSRRLDSVKIITHETYENASDIRRAISYICNMRDHLESIPTIEELMEGQVTPGIDIPVQGILKTKEKIEIAGDIGKTKQSNTEQPINTGKYQDIWGDNNETKRKKISEWVQKVVDSPEDAEREINYTGMLPEIPVVWDEKIDSSPTQDQLIQFIKTHEPDLIGLLNDANSYLVLERLYTRWAENFDLGHIPNISELSDIRTSLGSQVINSLGKYLQLSDKNIVYPLVGSAMKQVLGTNESLTDKSRYNCPQAQAILTRKDVTQKIKGWVRNKLIAKGYCPELAIAFEIEQEEN</sequence>
<dbReference type="GO" id="GO:0016787">
    <property type="term" value="F:hydrolase activity"/>
    <property type="evidence" value="ECO:0007669"/>
    <property type="project" value="InterPro"/>
</dbReference>
<dbReference type="EMBL" id="PGEM01000038">
    <property type="protein sequence ID" value="PPJ64041.1"/>
    <property type="molecule type" value="Genomic_DNA"/>
</dbReference>
<dbReference type="GO" id="GO:0005524">
    <property type="term" value="F:ATP binding"/>
    <property type="evidence" value="ECO:0007669"/>
    <property type="project" value="InterPro"/>
</dbReference>
<dbReference type="Pfam" id="PF04851">
    <property type="entry name" value="ResIII"/>
    <property type="match status" value="1"/>
</dbReference>
<dbReference type="GO" id="GO:0004519">
    <property type="term" value="F:endonuclease activity"/>
    <property type="evidence" value="ECO:0007669"/>
    <property type="project" value="InterPro"/>
</dbReference>
<feature type="domain" description="HNH nuclease" evidence="1">
    <location>
        <begin position="15"/>
        <end position="65"/>
    </location>
</feature>
<dbReference type="InterPro" id="IPR027417">
    <property type="entry name" value="P-loop_NTPase"/>
</dbReference>
<dbReference type="InterPro" id="IPR006935">
    <property type="entry name" value="Helicase/UvrB_N"/>
</dbReference>
<name>A0A2S6CWH1_9CYAN</name>
<dbReference type="InterPro" id="IPR003615">
    <property type="entry name" value="HNH_nuc"/>
</dbReference>
<dbReference type="AlphaFoldDB" id="A0A2S6CWH1"/>
<proteinExistence type="predicted"/>
<dbReference type="SMART" id="SM00507">
    <property type="entry name" value="HNHc"/>
    <property type="match status" value="1"/>
</dbReference>
<dbReference type="GO" id="GO:0003677">
    <property type="term" value="F:DNA binding"/>
    <property type="evidence" value="ECO:0007669"/>
    <property type="project" value="InterPro"/>
</dbReference>
<dbReference type="Gene3D" id="3.40.50.300">
    <property type="entry name" value="P-loop containing nucleotide triphosphate hydrolases"/>
    <property type="match status" value="1"/>
</dbReference>
<dbReference type="SUPFAM" id="SSF52540">
    <property type="entry name" value="P-loop containing nucleoside triphosphate hydrolases"/>
    <property type="match status" value="1"/>
</dbReference>
<dbReference type="Pfam" id="PF01844">
    <property type="entry name" value="HNH"/>
    <property type="match status" value="1"/>
</dbReference>
<reference evidence="2 3" key="1">
    <citation type="submission" date="2018-02" db="EMBL/GenBank/DDBJ databases">
        <title>Discovery of a pederin family compound in a non-symbiotic bloom-forming cyanobacterium.</title>
        <authorList>
            <person name="Kust A."/>
            <person name="Mares J."/>
            <person name="Jokela J."/>
            <person name="Urajova P."/>
            <person name="Hajek J."/>
            <person name="Saurav K."/>
            <person name="Voracova K."/>
            <person name="Fewer D.P."/>
            <person name="Haapaniemi E."/>
            <person name="Permi P."/>
            <person name="Rehakova K."/>
            <person name="Sivonen K."/>
            <person name="Hrouzek P."/>
        </authorList>
    </citation>
    <scope>NUCLEOTIDE SEQUENCE [LARGE SCALE GENOMIC DNA]</scope>
    <source>
        <strain evidence="2 3">CHARLIE-1</strain>
    </source>
</reference>
<protein>
    <recommendedName>
        <fullName evidence="1">HNH nuclease domain-containing protein</fullName>
    </recommendedName>
</protein>
<evidence type="ECO:0000259" key="1">
    <source>
        <dbReference type="SMART" id="SM00507"/>
    </source>
</evidence>
<dbReference type="Proteomes" id="UP000239589">
    <property type="component" value="Unassembled WGS sequence"/>
</dbReference>
<evidence type="ECO:0000313" key="2">
    <source>
        <dbReference type="EMBL" id="PPJ64041.1"/>
    </source>
</evidence>
<gene>
    <name evidence="2" type="ORF">CUN59_06695</name>
</gene>
<dbReference type="GO" id="GO:0008270">
    <property type="term" value="F:zinc ion binding"/>
    <property type="evidence" value="ECO:0007669"/>
    <property type="project" value="InterPro"/>
</dbReference>
<comment type="caution">
    <text evidence="2">The sequence shown here is derived from an EMBL/GenBank/DDBJ whole genome shotgun (WGS) entry which is preliminary data.</text>
</comment>